<evidence type="ECO:0000256" key="1">
    <source>
        <dbReference type="SAM" id="MobiDB-lite"/>
    </source>
</evidence>
<sequence length="60" mass="6571">VGDCSTRATDQADRFSSDQGSPARGSRCCGRRSAHVYGNAWRTEDKQQDGHIHHAGSVQR</sequence>
<evidence type="ECO:0000313" key="3">
    <source>
        <dbReference type="Proteomes" id="UP001153148"/>
    </source>
</evidence>
<feature type="region of interest" description="Disordered" evidence="1">
    <location>
        <begin position="1"/>
        <end position="30"/>
    </location>
</feature>
<protein>
    <submittedName>
        <fullName evidence="2">Uncharacterized protein</fullName>
    </submittedName>
</protein>
<feature type="non-terminal residue" evidence="2">
    <location>
        <position position="1"/>
    </location>
</feature>
<accession>A0ABN7PPH3</accession>
<feature type="region of interest" description="Disordered" evidence="1">
    <location>
        <begin position="41"/>
        <end position="60"/>
    </location>
</feature>
<proteinExistence type="predicted"/>
<keyword evidence="3" id="KW-1185">Reference proteome</keyword>
<feature type="compositionally biased region" description="Basic and acidic residues" evidence="1">
    <location>
        <begin position="42"/>
        <end position="52"/>
    </location>
</feature>
<dbReference type="EMBL" id="CAJPIN010114345">
    <property type="protein sequence ID" value="CAG2069052.1"/>
    <property type="molecule type" value="Genomic_DNA"/>
</dbReference>
<comment type="caution">
    <text evidence="2">The sequence shown here is derived from an EMBL/GenBank/DDBJ whole genome shotgun (WGS) entry which is preliminary data.</text>
</comment>
<gene>
    <name evidence="2" type="ORF">TPAB3V08_LOCUS15995</name>
</gene>
<name>A0ABN7PPH3_TIMPD</name>
<reference evidence="2" key="1">
    <citation type="submission" date="2021-03" db="EMBL/GenBank/DDBJ databases">
        <authorList>
            <person name="Tran Van P."/>
        </authorList>
    </citation>
    <scope>NUCLEOTIDE SEQUENCE</scope>
</reference>
<evidence type="ECO:0000313" key="2">
    <source>
        <dbReference type="EMBL" id="CAG2069052.1"/>
    </source>
</evidence>
<organism evidence="2 3">
    <name type="scientific">Timema podura</name>
    <name type="common">Walking stick</name>
    <dbReference type="NCBI Taxonomy" id="61482"/>
    <lineage>
        <taxon>Eukaryota</taxon>
        <taxon>Metazoa</taxon>
        <taxon>Ecdysozoa</taxon>
        <taxon>Arthropoda</taxon>
        <taxon>Hexapoda</taxon>
        <taxon>Insecta</taxon>
        <taxon>Pterygota</taxon>
        <taxon>Neoptera</taxon>
        <taxon>Polyneoptera</taxon>
        <taxon>Phasmatodea</taxon>
        <taxon>Timematodea</taxon>
        <taxon>Timematoidea</taxon>
        <taxon>Timematidae</taxon>
        <taxon>Timema</taxon>
    </lineage>
</organism>
<dbReference type="Proteomes" id="UP001153148">
    <property type="component" value="Unassembled WGS sequence"/>
</dbReference>